<dbReference type="EMBL" id="JAMKFB020000020">
    <property type="protein sequence ID" value="KAL0165314.1"/>
    <property type="molecule type" value="Genomic_DNA"/>
</dbReference>
<evidence type="ECO:0000313" key="7">
    <source>
        <dbReference type="EMBL" id="KAL0165314.1"/>
    </source>
</evidence>
<feature type="non-terminal residue" evidence="7">
    <location>
        <position position="1"/>
    </location>
</feature>
<reference evidence="7 8" key="1">
    <citation type="submission" date="2024-05" db="EMBL/GenBank/DDBJ databases">
        <title>Genome sequencing and assembly of Indian major carp, Cirrhinus mrigala (Hamilton, 1822).</title>
        <authorList>
            <person name="Mohindra V."/>
            <person name="Chowdhury L.M."/>
            <person name="Lal K."/>
            <person name="Jena J.K."/>
        </authorList>
    </citation>
    <scope>NUCLEOTIDE SEQUENCE [LARGE SCALE GENOMIC DNA]</scope>
    <source>
        <strain evidence="7">CM1030</strain>
        <tissue evidence="7">Blood</tissue>
    </source>
</reference>
<comment type="caution">
    <text evidence="7">The sequence shown here is derived from an EMBL/GenBank/DDBJ whole genome shotgun (WGS) entry which is preliminary data.</text>
</comment>
<dbReference type="SUPFAM" id="SSF56112">
    <property type="entry name" value="Protein kinase-like (PK-like)"/>
    <property type="match status" value="1"/>
</dbReference>
<feature type="non-terminal residue" evidence="7">
    <location>
        <position position="157"/>
    </location>
</feature>
<dbReference type="PANTHER" id="PTHR45832:SF3">
    <property type="entry name" value="NON-SPECIFIC SERINE_THREONINE PROTEIN KINASE"/>
    <property type="match status" value="1"/>
</dbReference>
<dbReference type="InterPro" id="IPR000719">
    <property type="entry name" value="Prot_kinase_dom"/>
</dbReference>
<dbReference type="GO" id="GO:0004674">
    <property type="term" value="F:protein serine/threonine kinase activity"/>
    <property type="evidence" value="ECO:0007669"/>
    <property type="project" value="UniProtKB-EC"/>
</dbReference>
<organism evidence="7 8">
    <name type="scientific">Cirrhinus mrigala</name>
    <name type="common">Mrigala</name>
    <dbReference type="NCBI Taxonomy" id="683832"/>
    <lineage>
        <taxon>Eukaryota</taxon>
        <taxon>Metazoa</taxon>
        <taxon>Chordata</taxon>
        <taxon>Craniata</taxon>
        <taxon>Vertebrata</taxon>
        <taxon>Euteleostomi</taxon>
        <taxon>Actinopterygii</taxon>
        <taxon>Neopterygii</taxon>
        <taxon>Teleostei</taxon>
        <taxon>Ostariophysi</taxon>
        <taxon>Cypriniformes</taxon>
        <taxon>Cyprinidae</taxon>
        <taxon>Labeoninae</taxon>
        <taxon>Labeonini</taxon>
        <taxon>Cirrhinus</taxon>
    </lineage>
</organism>
<dbReference type="PROSITE" id="PS00107">
    <property type="entry name" value="PROTEIN_KINASE_ATP"/>
    <property type="match status" value="1"/>
</dbReference>
<sequence length="157" mass="16770">FPAISKPNGTSSPKPGHGITTSHQISRRSSNDLVSHIKTPGNPASVPPTQDSPSQPRPAPTGSPASPSGASSPTLRAAQTPDSVPESPKVTHEQFKAALQMVVDKGDPRSYLENFVKIGEGSTGVVCIAREKHSGRQVAVKMMDLRKQQRRELLFNE</sequence>
<evidence type="ECO:0000256" key="5">
    <source>
        <dbReference type="SAM" id="MobiDB-lite"/>
    </source>
</evidence>
<evidence type="ECO:0000259" key="6">
    <source>
        <dbReference type="PROSITE" id="PS50011"/>
    </source>
</evidence>
<feature type="region of interest" description="Disordered" evidence="5">
    <location>
        <begin position="1"/>
        <end position="91"/>
    </location>
</feature>
<name>A0ABD0NTT3_CIRMR</name>
<dbReference type="PROSITE" id="PS50011">
    <property type="entry name" value="PROTEIN_KINASE_DOM"/>
    <property type="match status" value="1"/>
</dbReference>
<evidence type="ECO:0000256" key="4">
    <source>
        <dbReference type="PROSITE-ProRule" id="PRU10141"/>
    </source>
</evidence>
<feature type="domain" description="Protein kinase" evidence="6">
    <location>
        <begin position="112"/>
        <end position="157"/>
    </location>
</feature>
<accession>A0ABD0NTT3</accession>
<feature type="compositionally biased region" description="Low complexity" evidence="5">
    <location>
        <begin position="62"/>
        <end position="74"/>
    </location>
</feature>
<keyword evidence="2 4" id="KW-0547">Nucleotide-binding</keyword>
<feature type="compositionally biased region" description="Polar residues" evidence="5">
    <location>
        <begin position="7"/>
        <end position="33"/>
    </location>
</feature>
<dbReference type="GO" id="GO:0005524">
    <property type="term" value="F:ATP binding"/>
    <property type="evidence" value="ECO:0007669"/>
    <property type="project" value="UniProtKB-UniRule"/>
</dbReference>
<keyword evidence="3 4" id="KW-0067">ATP-binding</keyword>
<dbReference type="AlphaFoldDB" id="A0ABD0NTT3"/>
<evidence type="ECO:0000256" key="1">
    <source>
        <dbReference type="ARBA" id="ARBA00012513"/>
    </source>
</evidence>
<protein>
    <recommendedName>
        <fullName evidence="1">non-specific serine/threonine protein kinase</fullName>
        <ecNumber evidence="1">2.7.11.1</ecNumber>
    </recommendedName>
</protein>
<gene>
    <name evidence="7" type="ORF">M9458_041067</name>
</gene>
<dbReference type="EC" id="2.7.11.1" evidence="1"/>
<evidence type="ECO:0000256" key="3">
    <source>
        <dbReference type="ARBA" id="ARBA00022840"/>
    </source>
</evidence>
<dbReference type="InterPro" id="IPR051931">
    <property type="entry name" value="PAK3-like"/>
</dbReference>
<dbReference type="InterPro" id="IPR017441">
    <property type="entry name" value="Protein_kinase_ATP_BS"/>
</dbReference>
<dbReference type="Gene3D" id="3.30.200.20">
    <property type="entry name" value="Phosphorylase Kinase, domain 1"/>
    <property type="match status" value="1"/>
</dbReference>
<evidence type="ECO:0000313" key="8">
    <source>
        <dbReference type="Proteomes" id="UP001529510"/>
    </source>
</evidence>
<dbReference type="InterPro" id="IPR011009">
    <property type="entry name" value="Kinase-like_dom_sf"/>
</dbReference>
<keyword evidence="8" id="KW-1185">Reference proteome</keyword>
<proteinExistence type="predicted"/>
<evidence type="ECO:0000256" key="2">
    <source>
        <dbReference type="ARBA" id="ARBA00022741"/>
    </source>
</evidence>
<dbReference type="Proteomes" id="UP001529510">
    <property type="component" value="Unassembled WGS sequence"/>
</dbReference>
<feature type="binding site" evidence="4">
    <location>
        <position position="141"/>
    </location>
    <ligand>
        <name>ATP</name>
        <dbReference type="ChEBI" id="CHEBI:30616"/>
    </ligand>
</feature>
<dbReference type="PANTHER" id="PTHR45832">
    <property type="entry name" value="SERINE/THREONINE-PROTEIN KINASE SAMKA-RELATED-RELATED"/>
    <property type="match status" value="1"/>
</dbReference>